<accession>A0ABS2MNK2</accession>
<name>A0ABS2MNK2_9FIRM</name>
<evidence type="ECO:0000313" key="2">
    <source>
        <dbReference type="Proteomes" id="UP000767854"/>
    </source>
</evidence>
<protein>
    <submittedName>
        <fullName evidence="1">Flp pilus assembly protein TadG</fullName>
    </submittedName>
</protein>
<dbReference type="Proteomes" id="UP000767854">
    <property type="component" value="Unassembled WGS sequence"/>
</dbReference>
<reference evidence="1 2" key="1">
    <citation type="submission" date="2021-01" db="EMBL/GenBank/DDBJ databases">
        <title>Genomic Encyclopedia of Type Strains, Phase IV (KMG-IV): sequencing the most valuable type-strain genomes for metagenomic binning, comparative biology and taxonomic classification.</title>
        <authorList>
            <person name="Goeker M."/>
        </authorList>
    </citation>
    <scope>NUCLEOTIDE SEQUENCE [LARGE SCALE GENOMIC DNA]</scope>
    <source>
        <strain evidence="1 2">DSM 24436</strain>
    </source>
</reference>
<organism evidence="1 2">
    <name type="scientific">Fusibacter tunisiensis</name>
    <dbReference type="NCBI Taxonomy" id="1008308"/>
    <lineage>
        <taxon>Bacteria</taxon>
        <taxon>Bacillati</taxon>
        <taxon>Bacillota</taxon>
        <taxon>Clostridia</taxon>
        <taxon>Eubacteriales</taxon>
        <taxon>Eubacteriales Family XII. Incertae Sedis</taxon>
        <taxon>Fusibacter</taxon>
    </lineage>
</organism>
<gene>
    <name evidence="1" type="ORF">JOC49_000490</name>
</gene>
<sequence>MILFSMALLVLYPLILGIMAGTVIETVKQEVTLASEIAAVDLLTDLSTEALGERRFEFDVDLKSAYRTLLIERLKEVSVPVKPDNLVVNWHVEREGGVIEVAYTFLYGGILQFEAKEMNVSFSVQVPIDD</sequence>
<keyword evidence="2" id="KW-1185">Reference proteome</keyword>
<proteinExistence type="predicted"/>
<evidence type="ECO:0000313" key="1">
    <source>
        <dbReference type="EMBL" id="MBM7560976.1"/>
    </source>
</evidence>
<comment type="caution">
    <text evidence="1">The sequence shown here is derived from an EMBL/GenBank/DDBJ whole genome shotgun (WGS) entry which is preliminary data.</text>
</comment>
<dbReference type="EMBL" id="JAFBDT010000002">
    <property type="protein sequence ID" value="MBM7560976.1"/>
    <property type="molecule type" value="Genomic_DNA"/>
</dbReference>